<accession>A0A8W8MAJ8</accession>
<dbReference type="AlphaFoldDB" id="A0A8W8MAJ8"/>
<keyword evidence="2" id="KW-1185">Reference proteome</keyword>
<sequence>MSAAISLSIPHCPCGTTAANYTPLLKPQVLEEKFSPTPTKVGRVRISEPSSHDDYISRLDSRICIRDSVG</sequence>
<evidence type="ECO:0000313" key="2">
    <source>
        <dbReference type="Proteomes" id="UP000005408"/>
    </source>
</evidence>
<protein>
    <submittedName>
        <fullName evidence="1">Uncharacterized protein</fullName>
    </submittedName>
</protein>
<dbReference type="Proteomes" id="UP000005408">
    <property type="component" value="Unassembled WGS sequence"/>
</dbReference>
<evidence type="ECO:0000313" key="1">
    <source>
        <dbReference type="EnsemblMetazoa" id="G31351.1:cds"/>
    </source>
</evidence>
<proteinExistence type="predicted"/>
<organism evidence="1 2">
    <name type="scientific">Magallana gigas</name>
    <name type="common">Pacific oyster</name>
    <name type="synonym">Crassostrea gigas</name>
    <dbReference type="NCBI Taxonomy" id="29159"/>
    <lineage>
        <taxon>Eukaryota</taxon>
        <taxon>Metazoa</taxon>
        <taxon>Spiralia</taxon>
        <taxon>Lophotrochozoa</taxon>
        <taxon>Mollusca</taxon>
        <taxon>Bivalvia</taxon>
        <taxon>Autobranchia</taxon>
        <taxon>Pteriomorphia</taxon>
        <taxon>Ostreida</taxon>
        <taxon>Ostreoidea</taxon>
        <taxon>Ostreidae</taxon>
        <taxon>Magallana</taxon>
    </lineage>
</organism>
<name>A0A8W8MAJ8_MAGGI</name>
<reference evidence="1" key="1">
    <citation type="submission" date="2022-08" db="UniProtKB">
        <authorList>
            <consortium name="EnsemblMetazoa"/>
        </authorList>
    </citation>
    <scope>IDENTIFICATION</scope>
    <source>
        <strain evidence="1">05x7-T-G4-1.051#20</strain>
    </source>
</reference>
<dbReference type="EnsemblMetazoa" id="G31351.1">
    <property type="protein sequence ID" value="G31351.1:cds"/>
    <property type="gene ID" value="G31351"/>
</dbReference>